<gene>
    <name evidence="1" type="ORF">PSON_ATCC_30995.1.T1470138</name>
</gene>
<dbReference type="Proteomes" id="UP000692954">
    <property type="component" value="Unassembled WGS sequence"/>
</dbReference>
<reference evidence="1" key="1">
    <citation type="submission" date="2021-01" db="EMBL/GenBank/DDBJ databases">
        <authorList>
            <consortium name="Genoscope - CEA"/>
            <person name="William W."/>
        </authorList>
    </citation>
    <scope>NUCLEOTIDE SEQUENCE</scope>
</reference>
<proteinExistence type="predicted"/>
<evidence type="ECO:0000313" key="1">
    <source>
        <dbReference type="EMBL" id="CAD8123862.1"/>
    </source>
</evidence>
<dbReference type="AlphaFoldDB" id="A0A8S1R9G3"/>
<organism evidence="1 2">
    <name type="scientific">Paramecium sonneborni</name>
    <dbReference type="NCBI Taxonomy" id="65129"/>
    <lineage>
        <taxon>Eukaryota</taxon>
        <taxon>Sar</taxon>
        <taxon>Alveolata</taxon>
        <taxon>Ciliophora</taxon>
        <taxon>Intramacronucleata</taxon>
        <taxon>Oligohymenophorea</taxon>
        <taxon>Peniculida</taxon>
        <taxon>Parameciidae</taxon>
        <taxon>Paramecium</taxon>
    </lineage>
</organism>
<sequence length="39" mass="4559">MILMFELINILVGGEVRRVVTIYNKYQIYIESLISQKLG</sequence>
<protein>
    <submittedName>
        <fullName evidence="1">Uncharacterized protein</fullName>
    </submittedName>
</protein>
<comment type="caution">
    <text evidence="1">The sequence shown here is derived from an EMBL/GenBank/DDBJ whole genome shotgun (WGS) entry which is preliminary data.</text>
</comment>
<name>A0A8S1R9G3_9CILI</name>
<dbReference type="EMBL" id="CAJJDN010000147">
    <property type="protein sequence ID" value="CAD8123862.1"/>
    <property type="molecule type" value="Genomic_DNA"/>
</dbReference>
<evidence type="ECO:0000313" key="2">
    <source>
        <dbReference type="Proteomes" id="UP000692954"/>
    </source>
</evidence>
<accession>A0A8S1R9G3</accession>
<keyword evidence="2" id="KW-1185">Reference proteome</keyword>